<evidence type="ECO:0000313" key="1">
    <source>
        <dbReference type="EMBL" id="KAJ9066979.1"/>
    </source>
</evidence>
<dbReference type="Proteomes" id="UP001165960">
    <property type="component" value="Unassembled WGS sequence"/>
</dbReference>
<name>A0ACC2SX61_9FUNG</name>
<sequence>MEHVTPLWPGGFPIYYINHTFPLGQGTTDTCRQEQLAEWHLVLGGGYNLLQIPFQKADDDGVGHNEDMLAHYGFHLIPVLSVEPNWAGVFLTGIVAALGALFCIIAAEDVPICHHVCPTLYTHDWELFGLGKGT</sequence>
<reference evidence="1" key="1">
    <citation type="submission" date="2022-04" db="EMBL/GenBank/DDBJ databases">
        <title>Genome of the entomopathogenic fungus Entomophthora muscae.</title>
        <authorList>
            <person name="Elya C."/>
            <person name="Lovett B.R."/>
            <person name="Lee E."/>
            <person name="Macias A.M."/>
            <person name="Hajek A.E."/>
            <person name="De Bivort B.L."/>
            <person name="Kasson M.T."/>
            <person name="De Fine Licht H.H."/>
            <person name="Stajich J.E."/>
        </authorList>
    </citation>
    <scope>NUCLEOTIDE SEQUENCE</scope>
    <source>
        <strain evidence="1">Berkeley</strain>
    </source>
</reference>
<protein>
    <submittedName>
        <fullName evidence="1">Uncharacterized protein</fullName>
    </submittedName>
</protein>
<proteinExistence type="predicted"/>
<comment type="caution">
    <text evidence="1">The sequence shown here is derived from an EMBL/GenBank/DDBJ whole genome shotgun (WGS) entry which is preliminary data.</text>
</comment>
<accession>A0ACC2SX61</accession>
<organism evidence="1 2">
    <name type="scientific">Entomophthora muscae</name>
    <dbReference type="NCBI Taxonomy" id="34485"/>
    <lineage>
        <taxon>Eukaryota</taxon>
        <taxon>Fungi</taxon>
        <taxon>Fungi incertae sedis</taxon>
        <taxon>Zoopagomycota</taxon>
        <taxon>Entomophthoromycotina</taxon>
        <taxon>Entomophthoromycetes</taxon>
        <taxon>Entomophthorales</taxon>
        <taxon>Entomophthoraceae</taxon>
        <taxon>Entomophthora</taxon>
    </lineage>
</organism>
<evidence type="ECO:0000313" key="2">
    <source>
        <dbReference type="Proteomes" id="UP001165960"/>
    </source>
</evidence>
<dbReference type="EMBL" id="QTSX02004270">
    <property type="protein sequence ID" value="KAJ9066979.1"/>
    <property type="molecule type" value="Genomic_DNA"/>
</dbReference>
<gene>
    <name evidence="1" type="ORF">DSO57_1004078</name>
</gene>
<keyword evidence="2" id="KW-1185">Reference proteome</keyword>